<feature type="domain" description="Histidine kinase" evidence="12">
    <location>
        <begin position="253"/>
        <end position="458"/>
    </location>
</feature>
<evidence type="ECO:0000256" key="10">
    <source>
        <dbReference type="ARBA" id="ARBA00023136"/>
    </source>
</evidence>
<evidence type="ECO:0000256" key="7">
    <source>
        <dbReference type="ARBA" id="ARBA00022777"/>
    </source>
</evidence>
<evidence type="ECO:0000256" key="5">
    <source>
        <dbReference type="ARBA" id="ARBA00022679"/>
    </source>
</evidence>
<evidence type="ECO:0000256" key="2">
    <source>
        <dbReference type="ARBA" id="ARBA00004370"/>
    </source>
</evidence>
<feature type="domain" description="HAMP" evidence="13">
    <location>
        <begin position="193"/>
        <end position="245"/>
    </location>
</feature>
<dbReference type="GO" id="GO:0016740">
    <property type="term" value="F:transferase activity"/>
    <property type="evidence" value="ECO:0007669"/>
    <property type="project" value="UniProtKB-KW"/>
</dbReference>
<keyword evidence="8 11" id="KW-1133">Transmembrane helix</keyword>
<evidence type="ECO:0000256" key="11">
    <source>
        <dbReference type="SAM" id="Phobius"/>
    </source>
</evidence>
<comment type="subcellular location">
    <subcellularLocation>
        <location evidence="2">Membrane</location>
    </subcellularLocation>
</comment>
<feature type="transmembrane region" description="Helical" evidence="11">
    <location>
        <begin position="166"/>
        <end position="187"/>
    </location>
</feature>
<proteinExistence type="predicted"/>
<feature type="transmembrane region" description="Helical" evidence="11">
    <location>
        <begin position="24"/>
        <end position="45"/>
    </location>
</feature>
<comment type="catalytic activity">
    <reaction evidence="1">
        <text>ATP + protein L-histidine = ADP + protein N-phospho-L-histidine.</text>
        <dbReference type="EC" id="2.7.13.3"/>
    </reaction>
</comment>
<dbReference type="InterPro" id="IPR050428">
    <property type="entry name" value="TCS_sensor_his_kinase"/>
</dbReference>
<keyword evidence="10 11" id="KW-0472">Membrane</keyword>
<evidence type="ECO:0000313" key="15">
    <source>
        <dbReference type="Proteomes" id="UP001628193"/>
    </source>
</evidence>
<dbReference type="Pfam" id="PF02518">
    <property type="entry name" value="HATPase_c"/>
    <property type="match status" value="1"/>
</dbReference>
<evidence type="ECO:0000259" key="12">
    <source>
        <dbReference type="PROSITE" id="PS50109"/>
    </source>
</evidence>
<dbReference type="InterPro" id="IPR004358">
    <property type="entry name" value="Sig_transdc_His_kin-like_C"/>
</dbReference>
<sequence length="460" mass="50913">MSMADEECSDAAGSGTSLQRDLSIGLAVALVVVMACQWLLVTLVMRQVVRDYVVSRLEHDAENLLANLDLTLMPGLALNPERIDPIYTQPWSGHYYQIHVREETLRSRSLWDAELTVDMPGQDKSLMTESRPWARSLWSITRAYYKQGHAVLVVVAEEMSHVERGVWVLQLGHGAISLLAIAVLLMLQRRALRRAVAPLNQAGVALREIEQGATPSLPVQGLFVEILPFVIAINRLLALLHARLERSRQAAGNMAHAIKTPLTVLMRLIEGEELRDHVELRARIVRQIELIRALTSRELKKVRLSGVRSPVGRLEMIGELRVLVDVMRRAHGGRNLRIETRMPDSLSAIIDREDLLELVGNLLDNACKWAVGRVRLSVTDADGWTLRVEDDGPGCAPEQFERILRRGGRAEDAEGVAGQGIGLSVVQEIVLDYGGRIALGRSEALGGFCVEVVLPLKAVA</sequence>
<evidence type="ECO:0000256" key="6">
    <source>
        <dbReference type="ARBA" id="ARBA00022692"/>
    </source>
</evidence>
<dbReference type="PANTHER" id="PTHR45436">
    <property type="entry name" value="SENSOR HISTIDINE KINASE YKOH"/>
    <property type="match status" value="1"/>
</dbReference>
<dbReference type="Gene3D" id="3.30.565.10">
    <property type="entry name" value="Histidine kinase-like ATPase, C-terminal domain"/>
    <property type="match status" value="1"/>
</dbReference>
<gene>
    <name evidence="14" type="primary">sasA_4</name>
    <name evidence="14" type="ORF">SIID45300_01128</name>
</gene>
<keyword evidence="4" id="KW-0597">Phosphoprotein</keyword>
<dbReference type="Proteomes" id="UP001628193">
    <property type="component" value="Unassembled WGS sequence"/>
</dbReference>
<keyword evidence="15" id="KW-1185">Reference proteome</keyword>
<keyword evidence="5 14" id="KW-0808">Transferase</keyword>
<dbReference type="PROSITE" id="PS50109">
    <property type="entry name" value="HIS_KIN"/>
    <property type="match status" value="1"/>
</dbReference>
<evidence type="ECO:0000256" key="8">
    <source>
        <dbReference type="ARBA" id="ARBA00022989"/>
    </source>
</evidence>
<dbReference type="EC" id="2.7.13.3" evidence="3"/>
<evidence type="ECO:0000256" key="1">
    <source>
        <dbReference type="ARBA" id="ARBA00000085"/>
    </source>
</evidence>
<evidence type="ECO:0000256" key="9">
    <source>
        <dbReference type="ARBA" id="ARBA00023012"/>
    </source>
</evidence>
<keyword evidence="6 11" id="KW-0812">Transmembrane</keyword>
<dbReference type="SUPFAM" id="SSF55874">
    <property type="entry name" value="ATPase domain of HSP90 chaperone/DNA topoisomerase II/histidine kinase"/>
    <property type="match status" value="1"/>
</dbReference>
<reference evidence="14 15" key="1">
    <citation type="submission" date="2024-05" db="EMBL/GenBank/DDBJ databases">
        <authorList>
            <consortium name="Candidatus Magnetaquicoccaceae bacterium FCR-1 genome sequencing consortium"/>
            <person name="Shimoshige H."/>
            <person name="Shimamura S."/>
            <person name="Taoka A."/>
            <person name="Kobayashi H."/>
            <person name="Maekawa T."/>
        </authorList>
    </citation>
    <scope>NUCLEOTIDE SEQUENCE [LARGE SCALE GENOMIC DNA]</scope>
    <source>
        <strain evidence="14 15">FCR-1</strain>
    </source>
</reference>
<dbReference type="PRINTS" id="PR00344">
    <property type="entry name" value="BCTRLSENSOR"/>
</dbReference>
<name>A0ABQ0C7F2_9PROT</name>
<comment type="caution">
    <text evidence="14">The sequence shown here is derived from an EMBL/GenBank/DDBJ whole genome shotgun (WGS) entry which is preliminary data.</text>
</comment>
<protein>
    <recommendedName>
        <fullName evidence="3">histidine kinase</fullName>
        <ecNumber evidence="3">2.7.13.3</ecNumber>
    </recommendedName>
</protein>
<evidence type="ECO:0000256" key="4">
    <source>
        <dbReference type="ARBA" id="ARBA00022553"/>
    </source>
</evidence>
<dbReference type="SMART" id="SM00387">
    <property type="entry name" value="HATPase_c"/>
    <property type="match status" value="1"/>
</dbReference>
<dbReference type="InterPro" id="IPR036097">
    <property type="entry name" value="HisK_dim/P_sf"/>
</dbReference>
<dbReference type="InterPro" id="IPR005467">
    <property type="entry name" value="His_kinase_dom"/>
</dbReference>
<dbReference type="InterPro" id="IPR003660">
    <property type="entry name" value="HAMP_dom"/>
</dbReference>
<dbReference type="SUPFAM" id="SSF47384">
    <property type="entry name" value="Homodimeric domain of signal transducing histidine kinase"/>
    <property type="match status" value="1"/>
</dbReference>
<keyword evidence="9" id="KW-0902">Two-component regulatory system</keyword>
<dbReference type="PANTHER" id="PTHR45436:SF5">
    <property type="entry name" value="SENSOR HISTIDINE KINASE TRCS"/>
    <property type="match status" value="1"/>
</dbReference>
<organism evidence="14 15">
    <name type="scientific">Candidatus Magnetaquiglobus chichijimensis</name>
    <dbReference type="NCBI Taxonomy" id="3141448"/>
    <lineage>
        <taxon>Bacteria</taxon>
        <taxon>Pseudomonadati</taxon>
        <taxon>Pseudomonadota</taxon>
        <taxon>Magnetococcia</taxon>
        <taxon>Magnetococcales</taxon>
        <taxon>Candidatus Magnetaquicoccaceae</taxon>
        <taxon>Candidatus Magnetaquiglobus</taxon>
    </lineage>
</organism>
<dbReference type="InterPro" id="IPR036890">
    <property type="entry name" value="HATPase_C_sf"/>
</dbReference>
<evidence type="ECO:0000259" key="13">
    <source>
        <dbReference type="PROSITE" id="PS50885"/>
    </source>
</evidence>
<accession>A0ABQ0C7F2</accession>
<dbReference type="EMBL" id="BAAFGK010000004">
    <property type="protein sequence ID" value="GAB0056816.1"/>
    <property type="molecule type" value="Genomic_DNA"/>
</dbReference>
<evidence type="ECO:0000313" key="14">
    <source>
        <dbReference type="EMBL" id="GAB0056816.1"/>
    </source>
</evidence>
<dbReference type="InterPro" id="IPR003594">
    <property type="entry name" value="HATPase_dom"/>
</dbReference>
<dbReference type="RefSeq" id="WP_420904538.1">
    <property type="nucleotide sequence ID" value="NZ_BAAFGK010000004.1"/>
</dbReference>
<evidence type="ECO:0000256" key="3">
    <source>
        <dbReference type="ARBA" id="ARBA00012438"/>
    </source>
</evidence>
<dbReference type="PROSITE" id="PS50885">
    <property type="entry name" value="HAMP"/>
    <property type="match status" value="1"/>
</dbReference>
<keyword evidence="7" id="KW-0418">Kinase</keyword>
<reference evidence="14 15" key="2">
    <citation type="submission" date="2024-09" db="EMBL/GenBank/DDBJ databases">
        <title>Draft genome sequence of Candidatus Magnetaquicoccaceae bacterium FCR-1.</title>
        <authorList>
            <person name="Shimoshige H."/>
            <person name="Shimamura S."/>
            <person name="Taoka A."/>
            <person name="Kobayashi H."/>
            <person name="Maekawa T."/>
        </authorList>
    </citation>
    <scope>NUCLEOTIDE SEQUENCE [LARGE SCALE GENOMIC DNA]</scope>
    <source>
        <strain evidence="14 15">FCR-1</strain>
    </source>
</reference>